<dbReference type="Gene3D" id="2.60.120.10">
    <property type="entry name" value="Jelly Rolls"/>
    <property type="match status" value="1"/>
</dbReference>
<feature type="domain" description="(S)-ureidoglycine aminohydrolase cupin" evidence="1">
    <location>
        <begin position="51"/>
        <end position="91"/>
    </location>
</feature>
<comment type="caution">
    <text evidence="4">The sequence shown here is derived from an EMBL/GenBank/DDBJ whole genome shotgun (WGS) entry which is preliminary data.</text>
</comment>
<dbReference type="OMA" id="TECAIVR"/>
<dbReference type="AlphaFoldDB" id="A0A813LBJ9"/>
<dbReference type="InterPro" id="IPR008579">
    <property type="entry name" value="UGlyAH_Cupin_dom"/>
</dbReference>
<name>A0A813LBJ9_POLGL</name>
<evidence type="ECO:0000313" key="5">
    <source>
        <dbReference type="Proteomes" id="UP000626109"/>
    </source>
</evidence>
<evidence type="ECO:0000313" key="6">
    <source>
        <dbReference type="Proteomes" id="UP000654075"/>
    </source>
</evidence>
<organism evidence="4 5">
    <name type="scientific">Polarella glacialis</name>
    <name type="common">Dinoflagellate</name>
    <dbReference type="NCBI Taxonomy" id="89957"/>
    <lineage>
        <taxon>Eukaryota</taxon>
        <taxon>Sar</taxon>
        <taxon>Alveolata</taxon>
        <taxon>Dinophyceae</taxon>
        <taxon>Suessiales</taxon>
        <taxon>Suessiaceae</taxon>
        <taxon>Polarella</taxon>
    </lineage>
</organism>
<dbReference type="SUPFAM" id="SSF51182">
    <property type="entry name" value="RmlC-like cupins"/>
    <property type="match status" value="1"/>
</dbReference>
<dbReference type="EMBL" id="CAJNNV010006318">
    <property type="protein sequence ID" value="CAE8593416.1"/>
    <property type="molecule type" value="Genomic_DNA"/>
</dbReference>
<dbReference type="InterPro" id="IPR014710">
    <property type="entry name" value="RmlC-like_jellyroll"/>
</dbReference>
<accession>A0A813LBJ9</accession>
<evidence type="ECO:0000259" key="1">
    <source>
        <dbReference type="Pfam" id="PF05899"/>
    </source>
</evidence>
<reference evidence="4" key="1">
    <citation type="submission" date="2021-02" db="EMBL/GenBank/DDBJ databases">
        <authorList>
            <person name="Dougan E. K."/>
            <person name="Rhodes N."/>
            <person name="Thang M."/>
            <person name="Chan C."/>
        </authorList>
    </citation>
    <scope>NUCLEOTIDE SEQUENCE</scope>
</reference>
<dbReference type="EMBL" id="CAJNNW010035505">
    <property type="protein sequence ID" value="CAE8728139.1"/>
    <property type="molecule type" value="Genomic_DNA"/>
</dbReference>
<dbReference type="Proteomes" id="UP000626109">
    <property type="component" value="Unassembled WGS sequence"/>
</dbReference>
<dbReference type="EMBL" id="CAJNNW010006130">
    <property type="protein sequence ID" value="CAE8648043.1"/>
    <property type="molecule type" value="Genomic_DNA"/>
</dbReference>
<evidence type="ECO:0000313" key="4">
    <source>
        <dbReference type="EMBL" id="CAE8728139.1"/>
    </source>
</evidence>
<dbReference type="InterPro" id="IPR011051">
    <property type="entry name" value="RmlC_Cupin_sf"/>
</dbReference>
<evidence type="ECO:0000313" key="3">
    <source>
        <dbReference type="EMBL" id="CAE8648043.1"/>
    </source>
</evidence>
<gene>
    <name evidence="2" type="ORF">PGLA1383_LOCUS12011</name>
    <name evidence="4" type="ORF">PGLA2088_LOCUS45031</name>
    <name evidence="3" type="ORF">PGLA2088_LOCUS6213</name>
</gene>
<dbReference type="Pfam" id="PF05899">
    <property type="entry name" value="Cupin_3"/>
    <property type="match status" value="1"/>
</dbReference>
<dbReference type="OrthoDB" id="424203at2759"/>
<proteinExistence type="predicted"/>
<evidence type="ECO:0000313" key="2">
    <source>
        <dbReference type="EMBL" id="CAE8593416.1"/>
    </source>
</evidence>
<dbReference type="Proteomes" id="UP000654075">
    <property type="component" value="Unassembled WGS sequence"/>
</dbReference>
<protein>
    <recommendedName>
        <fullName evidence="1">(S)-ureidoglycine aminohydrolase cupin domain-containing protein</fullName>
    </recommendedName>
</protein>
<sequence>MPVVTKAVDVVASGGLTITEYFGNVSTNNANLSACLATVTEACADAYQAPDFDEYVMVISGELHLYKSDEEKTVIKAGEAVFLAAKERVKWVWPGPCQYIPICLPSFTPANCNREAEGDEVKTPEAMARLNALHEDKK</sequence>
<keyword evidence="6" id="KW-1185">Reference proteome</keyword>